<evidence type="ECO:0000313" key="8">
    <source>
        <dbReference type="Proteomes" id="UP000501240"/>
    </source>
</evidence>
<gene>
    <name evidence="7" type="ORF">ACTIVE_3571</name>
</gene>
<evidence type="ECO:0000256" key="5">
    <source>
        <dbReference type="SAM" id="MobiDB-lite"/>
    </source>
</evidence>
<evidence type="ECO:0000256" key="1">
    <source>
        <dbReference type="ARBA" id="ARBA00023015"/>
    </source>
</evidence>
<evidence type="ECO:0000256" key="3">
    <source>
        <dbReference type="ARBA" id="ARBA00023163"/>
    </source>
</evidence>
<feature type="compositionally biased region" description="Basic and acidic residues" evidence="5">
    <location>
        <begin position="189"/>
        <end position="204"/>
    </location>
</feature>
<dbReference type="AlphaFoldDB" id="A0A7D3VT25"/>
<feature type="region of interest" description="Disordered" evidence="5">
    <location>
        <begin position="1"/>
        <end position="24"/>
    </location>
</feature>
<keyword evidence="2 4" id="KW-0238">DNA-binding</keyword>
<keyword evidence="8" id="KW-1185">Reference proteome</keyword>
<sequence>MTARREARPTTANAAGTADPAAARGSRRLSARDWVQAALRAIAAGGLSAVAVEPLARTLGVTKGSFYAHYRNRDELIAAALAEWERVNVEDALAPFEAIADPAQRLRRLIAAAVQSGETLAPSVHLALLGEIGDQRVRDAIRRVNEARLDLLARAYRELGMPDDRADDRARITYAASLGLLHLAQASRQGREAPRDPLRGHAGEGEPASPRLAALINETTGVFLTDVPAGDDPR</sequence>
<evidence type="ECO:0000256" key="2">
    <source>
        <dbReference type="ARBA" id="ARBA00023125"/>
    </source>
</evidence>
<dbReference type="GO" id="GO:0003677">
    <property type="term" value="F:DNA binding"/>
    <property type="evidence" value="ECO:0007669"/>
    <property type="project" value="UniProtKB-UniRule"/>
</dbReference>
<proteinExistence type="predicted"/>
<feature type="region of interest" description="Disordered" evidence="5">
    <location>
        <begin position="186"/>
        <end position="212"/>
    </location>
</feature>
<dbReference type="PRINTS" id="PR00455">
    <property type="entry name" value="HTHTETR"/>
</dbReference>
<name>A0A7D3VT25_ACTVE</name>
<organism evidence="7 8">
    <name type="scientific">Actinomadura verrucosospora</name>
    <dbReference type="NCBI Taxonomy" id="46165"/>
    <lineage>
        <taxon>Bacteria</taxon>
        <taxon>Bacillati</taxon>
        <taxon>Actinomycetota</taxon>
        <taxon>Actinomycetes</taxon>
        <taxon>Streptosporangiales</taxon>
        <taxon>Thermomonosporaceae</taxon>
        <taxon>Actinomadura</taxon>
    </lineage>
</organism>
<dbReference type="InterPro" id="IPR001647">
    <property type="entry name" value="HTH_TetR"/>
</dbReference>
<dbReference type="EMBL" id="CP053892">
    <property type="protein sequence ID" value="QKG21933.1"/>
    <property type="molecule type" value="Genomic_DNA"/>
</dbReference>
<dbReference type="InterPro" id="IPR009057">
    <property type="entry name" value="Homeodomain-like_sf"/>
</dbReference>
<reference evidence="7 8" key="1">
    <citation type="submission" date="2020-05" db="EMBL/GenBank/DDBJ databases">
        <title>Actinomadura verrucosospora NRRL-B18236 (PFL_A860) Genome sequencing and assembly.</title>
        <authorList>
            <person name="Samborskyy M."/>
        </authorList>
    </citation>
    <scope>NUCLEOTIDE SEQUENCE [LARGE SCALE GENOMIC DNA]</scope>
    <source>
        <strain evidence="7 8">NRRL:B18236</strain>
    </source>
</reference>
<protein>
    <submittedName>
        <fullName evidence="7">TetR family transcriptional regulator</fullName>
    </submittedName>
</protein>
<dbReference type="SUPFAM" id="SSF46689">
    <property type="entry name" value="Homeodomain-like"/>
    <property type="match status" value="1"/>
</dbReference>
<keyword evidence="3" id="KW-0804">Transcription</keyword>
<dbReference type="Pfam" id="PF00440">
    <property type="entry name" value="TetR_N"/>
    <property type="match status" value="1"/>
</dbReference>
<evidence type="ECO:0000256" key="4">
    <source>
        <dbReference type="PROSITE-ProRule" id="PRU00335"/>
    </source>
</evidence>
<accession>A0A7D3VT25</accession>
<evidence type="ECO:0000259" key="6">
    <source>
        <dbReference type="PROSITE" id="PS50977"/>
    </source>
</evidence>
<dbReference type="PANTHER" id="PTHR47506:SF1">
    <property type="entry name" value="HTH-TYPE TRANSCRIPTIONAL REGULATOR YJDC"/>
    <property type="match status" value="1"/>
</dbReference>
<dbReference type="Gene3D" id="1.10.357.10">
    <property type="entry name" value="Tetracycline Repressor, domain 2"/>
    <property type="match status" value="1"/>
</dbReference>
<feature type="domain" description="HTH tetR-type" evidence="6">
    <location>
        <begin position="28"/>
        <end position="88"/>
    </location>
</feature>
<dbReference type="RefSeq" id="WP_173096133.1">
    <property type="nucleotide sequence ID" value="NZ_CP053892.1"/>
</dbReference>
<dbReference type="PANTHER" id="PTHR47506">
    <property type="entry name" value="TRANSCRIPTIONAL REGULATORY PROTEIN"/>
    <property type="match status" value="1"/>
</dbReference>
<keyword evidence="1" id="KW-0805">Transcription regulation</keyword>
<evidence type="ECO:0000313" key="7">
    <source>
        <dbReference type="EMBL" id="QKG21933.1"/>
    </source>
</evidence>
<feature type="compositionally biased region" description="Low complexity" evidence="5">
    <location>
        <begin position="10"/>
        <end position="24"/>
    </location>
</feature>
<feature type="DNA-binding region" description="H-T-H motif" evidence="4">
    <location>
        <begin position="51"/>
        <end position="70"/>
    </location>
</feature>
<dbReference type="Proteomes" id="UP000501240">
    <property type="component" value="Chromosome"/>
</dbReference>
<dbReference type="PROSITE" id="PS50977">
    <property type="entry name" value="HTH_TETR_2"/>
    <property type="match status" value="1"/>
</dbReference>